<dbReference type="PANTHER" id="PTHR30461">
    <property type="entry name" value="DNA-INVERTASE FROM LAMBDOID PROPHAGE"/>
    <property type="match status" value="1"/>
</dbReference>
<dbReference type="PANTHER" id="PTHR30461:SF23">
    <property type="entry name" value="DNA RECOMBINASE-RELATED"/>
    <property type="match status" value="1"/>
</dbReference>
<organism evidence="2 3">
    <name type="scientific">Alteripontixanthobacter maritimus</name>
    <dbReference type="NCBI Taxonomy" id="2161824"/>
    <lineage>
        <taxon>Bacteria</taxon>
        <taxon>Pseudomonadati</taxon>
        <taxon>Pseudomonadota</taxon>
        <taxon>Alphaproteobacteria</taxon>
        <taxon>Sphingomonadales</taxon>
        <taxon>Erythrobacteraceae</taxon>
        <taxon>Alteripontixanthobacter</taxon>
    </lineage>
</organism>
<feature type="domain" description="Resolvase/invertase-type recombinase catalytic" evidence="1">
    <location>
        <begin position="4"/>
        <end position="103"/>
    </location>
</feature>
<dbReference type="SMART" id="SM00857">
    <property type="entry name" value="Resolvase"/>
    <property type="match status" value="1"/>
</dbReference>
<dbReference type="AlphaFoldDB" id="A0A369QDM6"/>
<name>A0A369QDM6_9SPHN</name>
<evidence type="ECO:0000313" key="3">
    <source>
        <dbReference type="Proteomes" id="UP000253727"/>
    </source>
</evidence>
<dbReference type="InterPro" id="IPR006119">
    <property type="entry name" value="Resolv_N"/>
</dbReference>
<reference evidence="2 3" key="1">
    <citation type="submission" date="2018-04" db="EMBL/GenBank/DDBJ databases">
        <title>Altererythrobacter sp. HME9302 genome sequencing and assembly.</title>
        <authorList>
            <person name="Kang H."/>
            <person name="Kim H."/>
            <person name="Joh K."/>
        </authorList>
    </citation>
    <scope>NUCLEOTIDE SEQUENCE [LARGE SCALE GENOMIC DNA]</scope>
    <source>
        <strain evidence="2 3">HME9302</strain>
    </source>
</reference>
<dbReference type="Pfam" id="PF00239">
    <property type="entry name" value="Resolvase"/>
    <property type="match status" value="1"/>
</dbReference>
<dbReference type="Proteomes" id="UP000253727">
    <property type="component" value="Unassembled WGS sequence"/>
</dbReference>
<accession>A0A369QDM6</accession>
<dbReference type="RefSeq" id="WP_181815773.1">
    <property type="nucleotide sequence ID" value="NZ_QBKA01000002.1"/>
</dbReference>
<dbReference type="GO" id="GO:0000150">
    <property type="term" value="F:DNA strand exchange activity"/>
    <property type="evidence" value="ECO:0007669"/>
    <property type="project" value="InterPro"/>
</dbReference>
<protein>
    <recommendedName>
        <fullName evidence="1">Resolvase/invertase-type recombinase catalytic domain-containing protein</fullName>
    </recommendedName>
</protein>
<dbReference type="EMBL" id="QBKA01000002">
    <property type="protein sequence ID" value="RDC61347.1"/>
    <property type="molecule type" value="Genomic_DNA"/>
</dbReference>
<dbReference type="CDD" id="cd00338">
    <property type="entry name" value="Ser_Recombinase"/>
    <property type="match status" value="1"/>
</dbReference>
<dbReference type="SUPFAM" id="SSF53041">
    <property type="entry name" value="Resolvase-like"/>
    <property type="match status" value="1"/>
</dbReference>
<comment type="caution">
    <text evidence="2">The sequence shown here is derived from an EMBL/GenBank/DDBJ whole genome shotgun (WGS) entry which is preliminary data.</text>
</comment>
<evidence type="ECO:0000259" key="1">
    <source>
        <dbReference type="SMART" id="SM00857"/>
    </source>
</evidence>
<dbReference type="Gene3D" id="3.40.50.1390">
    <property type="entry name" value="Resolvase, N-terminal catalytic domain"/>
    <property type="match status" value="1"/>
</dbReference>
<dbReference type="InterPro" id="IPR050639">
    <property type="entry name" value="SSR_resolvase"/>
</dbReference>
<gene>
    <name evidence="2" type="ORF">HME9302_02569</name>
</gene>
<evidence type="ECO:0000313" key="2">
    <source>
        <dbReference type="EMBL" id="RDC61347.1"/>
    </source>
</evidence>
<sequence>MKKAVSYVRTPASMQDASLSMTAQNDLILNFAVANEYGVVSSYVDNGSGPNLPERARMLKKIGLTDIDYILVASRSRLSRDALDLERLRDQCAAWNVEIVCCS</sequence>
<dbReference type="GO" id="GO:0003677">
    <property type="term" value="F:DNA binding"/>
    <property type="evidence" value="ECO:0007669"/>
    <property type="project" value="InterPro"/>
</dbReference>
<keyword evidence="3" id="KW-1185">Reference proteome</keyword>
<proteinExistence type="predicted"/>
<dbReference type="InterPro" id="IPR036162">
    <property type="entry name" value="Resolvase-like_N_sf"/>
</dbReference>